<dbReference type="Gene3D" id="3.90.550.20">
    <property type="match status" value="1"/>
</dbReference>
<dbReference type="InterPro" id="IPR007577">
    <property type="entry name" value="GlycoTrfase_DXD_sugar-bd_CS"/>
</dbReference>
<sequence>MTTAYVNDAGTQFARQHLSHFPRPDRAAGDAIKQWASARGVTLDPDQTDVVTLHYQPHGDLANWDGVLVAKSTLTQAMLSNWQGESDNNLIGGLFGEPWAGHLPGRISLVETLRPKAWNAPSGVNYQVFNGVFRRTTPQVYGPETLLGLPAEDLQQFIWKMDFHATYKGMLDRYWANAGNSHRILAKMAFIATCNKQVAEGSLDEAGRQLAWQAAELMPRTATFRMRALNIYGYSATDLIYLYDKNAHTALLYVPGNASALHTFAGPNALKDWVAQQCKDPVKREALAGHFGQADLPDGLDFSGLRTALEGLAVYPAVYRLSPNRSGFTTDGAWPPRTYVNYRPDTYNPAITGDLFQALAERQRARSYQDADAAITSDSEITKARWRGYLSSAINLLGPLAFVLPELAPLFALGGIAQFGLGLDAAINGHGVDQQASGVSDATFGLFNALPLLHAEVTKAPALFRFKYDGFVLPSEVNGKLGYPLSPMDPPLLPAEEALEYFHLPDPVAPLEGGDEATRGAVIRLTQFNGEPDTLRATIGGYSADVVYDLEANAFVQRDDLNAVEPKRYIPRVASKNLVRAPQGRLVTDEMRTASLRAMGIDLPLPVKVPEFPLEASRRIPEQILSIWVGDRTIPDNLLANLAKNSRTLKPSRFSLRLYLSNESPQAYVRNLERLAEYAPDVIVLPLEEQPFYSSFKDSANYPQYRAAIDGNGGIARHFSSAADVLRFPLLDHEGGLYMDIDDRLLAEGEYPVTINGRGYGPRAKPIDDTFLQTNPDGVLLYPPIANEKMNIHCIYNTSLIGSHANNPTLRAISEEMHARFQAEPRFYDSKPDAARDPEGFAHYANTLSRLTGPTLLTDVTDRLLPDLKQLRQITNLDSLSTVNSFTFVDRLAYKTALDRYLPLNGVARIGNNHAWAKP</sequence>
<evidence type="ECO:0000259" key="1">
    <source>
        <dbReference type="Pfam" id="PF20178"/>
    </source>
</evidence>
<dbReference type="InterPro" id="IPR046673">
    <property type="entry name" value="ToxA_N"/>
</dbReference>
<feature type="domain" description="Dermonecrotic toxin N-terminal" evidence="1">
    <location>
        <begin position="19"/>
        <end position="292"/>
    </location>
</feature>
<accession>A0A7W2PZ63</accession>
<name>A0A7W2PZ63_9PSED</name>
<dbReference type="EMBL" id="JACGDE010000010">
    <property type="protein sequence ID" value="MBA6066170.1"/>
    <property type="molecule type" value="Genomic_DNA"/>
</dbReference>
<keyword evidence="2" id="KW-0328">Glycosyltransferase</keyword>
<organism evidence="2 3">
    <name type="scientific">Pseudomonas mosselii</name>
    <dbReference type="NCBI Taxonomy" id="78327"/>
    <lineage>
        <taxon>Bacteria</taxon>
        <taxon>Pseudomonadati</taxon>
        <taxon>Pseudomonadota</taxon>
        <taxon>Gammaproteobacteria</taxon>
        <taxon>Pseudomonadales</taxon>
        <taxon>Pseudomonadaceae</taxon>
        <taxon>Pseudomonas</taxon>
    </lineage>
</organism>
<dbReference type="SUPFAM" id="SSF53448">
    <property type="entry name" value="Nucleotide-diphospho-sugar transferases"/>
    <property type="match status" value="1"/>
</dbReference>
<dbReference type="Proteomes" id="UP000541770">
    <property type="component" value="Unassembled WGS sequence"/>
</dbReference>
<keyword evidence="2" id="KW-0808">Transferase</keyword>
<proteinExistence type="predicted"/>
<reference evidence="2 3" key="1">
    <citation type="submission" date="2020-07" db="EMBL/GenBank/DDBJ databases">
        <title>Diversity of carbapenemase encoding genes among Pseudomonas putida group clinical isolates in a tertiary Brazilian hospital.</title>
        <authorList>
            <person name="Alberto-Lei F."/>
            <person name="Nodari C.S."/>
            <person name="Streling A.P."/>
            <person name="Paulino J.T."/>
            <person name="Bessa-Neto F.O."/>
            <person name="Cayo R."/>
            <person name="Gales A.C."/>
        </authorList>
    </citation>
    <scope>NUCLEOTIDE SEQUENCE [LARGE SCALE GENOMIC DNA]</scope>
    <source>
        <strain evidence="2 3">14802</strain>
    </source>
</reference>
<dbReference type="RefSeq" id="WP_182323455.1">
    <property type="nucleotide sequence ID" value="NZ_JACGDE010000010.1"/>
</dbReference>
<gene>
    <name evidence="2" type="ORF">H4C75_15575</name>
</gene>
<evidence type="ECO:0000313" key="2">
    <source>
        <dbReference type="EMBL" id="MBA6066170.1"/>
    </source>
</evidence>
<dbReference type="AlphaFoldDB" id="A0A7W2PZ63"/>
<dbReference type="GO" id="GO:0016757">
    <property type="term" value="F:glycosyltransferase activity"/>
    <property type="evidence" value="ECO:0007669"/>
    <property type="project" value="UniProtKB-KW"/>
</dbReference>
<protein>
    <submittedName>
        <fullName evidence="2">Mannosyltransferase</fullName>
    </submittedName>
</protein>
<evidence type="ECO:0000313" key="3">
    <source>
        <dbReference type="Proteomes" id="UP000541770"/>
    </source>
</evidence>
<dbReference type="Pfam" id="PF04488">
    <property type="entry name" value="Gly_transf_sug"/>
    <property type="match status" value="1"/>
</dbReference>
<dbReference type="InterPro" id="IPR029044">
    <property type="entry name" value="Nucleotide-diphossugar_trans"/>
</dbReference>
<dbReference type="Pfam" id="PF20178">
    <property type="entry name" value="ToxA_N"/>
    <property type="match status" value="1"/>
</dbReference>
<comment type="caution">
    <text evidence="2">The sequence shown here is derived from an EMBL/GenBank/DDBJ whole genome shotgun (WGS) entry which is preliminary data.</text>
</comment>